<evidence type="ECO:0000313" key="2">
    <source>
        <dbReference type="EMBL" id="BAK37189.1"/>
    </source>
</evidence>
<organism evidence="2 3">
    <name type="scientific">Microlunatus phosphovorus (strain ATCC 700054 / DSM 10555 / JCM 9379 / NBRC 101784 / NCIMB 13414 / VKM Ac-1990 / NM-1)</name>
    <dbReference type="NCBI Taxonomy" id="1032480"/>
    <lineage>
        <taxon>Bacteria</taxon>
        <taxon>Bacillati</taxon>
        <taxon>Actinomycetota</taxon>
        <taxon>Actinomycetes</taxon>
        <taxon>Propionibacteriales</taxon>
        <taxon>Propionibacteriaceae</taxon>
        <taxon>Microlunatus</taxon>
    </lineage>
</organism>
<dbReference type="Proteomes" id="UP000007947">
    <property type="component" value="Chromosome"/>
</dbReference>
<dbReference type="STRING" id="1032480.MLP_41750"/>
<accession>F5XRX6</accession>
<reference evidence="2 3" key="1">
    <citation type="submission" date="2011-05" db="EMBL/GenBank/DDBJ databases">
        <title>Whole genome sequence of Microlunatus phosphovorus NM-1.</title>
        <authorList>
            <person name="Hosoyama A."/>
            <person name="Sasaki K."/>
            <person name="Harada T."/>
            <person name="Igarashi R."/>
            <person name="Kawakoshi A."/>
            <person name="Sasagawa M."/>
            <person name="Fukada J."/>
            <person name="Nakamura S."/>
            <person name="Katano Y."/>
            <person name="Hanada S."/>
            <person name="Kamagata Y."/>
            <person name="Nakamura N."/>
            <person name="Yamazaki S."/>
            <person name="Fujita N."/>
        </authorList>
    </citation>
    <scope>NUCLEOTIDE SEQUENCE [LARGE SCALE GENOMIC DNA]</scope>
    <source>
        <strain evidence="3">ATCC 700054 / DSM 10555 / JCM 9379 / NBRC 101784 / NCIMB 13414 / VKM Ac-1990 / NM-1</strain>
    </source>
</reference>
<dbReference type="HOGENOM" id="CLU_2899204_0_0_11"/>
<dbReference type="EMBL" id="AP012204">
    <property type="protein sequence ID" value="BAK37189.1"/>
    <property type="molecule type" value="Genomic_DNA"/>
</dbReference>
<keyword evidence="1" id="KW-0812">Transmembrane</keyword>
<keyword evidence="1" id="KW-0472">Membrane</keyword>
<evidence type="ECO:0000256" key="1">
    <source>
        <dbReference type="SAM" id="Phobius"/>
    </source>
</evidence>
<dbReference type="RefSeq" id="WP_013865026.1">
    <property type="nucleotide sequence ID" value="NC_015635.1"/>
</dbReference>
<feature type="transmembrane region" description="Helical" evidence="1">
    <location>
        <begin position="23"/>
        <end position="47"/>
    </location>
</feature>
<protein>
    <submittedName>
        <fullName evidence="2">Uncharacterized protein</fullName>
    </submittedName>
</protein>
<gene>
    <name evidence="2" type="ordered locus">MLP_41750</name>
</gene>
<keyword evidence="3" id="KW-1185">Reference proteome</keyword>
<name>F5XRX6_MICPN</name>
<proteinExistence type="predicted"/>
<evidence type="ECO:0000313" key="3">
    <source>
        <dbReference type="Proteomes" id="UP000007947"/>
    </source>
</evidence>
<dbReference type="AlphaFoldDB" id="F5XRX6"/>
<sequence>MASAAASLPMVSIRHWVRGQPKALLVVLAVLTLAFVGSAIMLMVVAAPPSYEPVPVPSVGRT</sequence>
<keyword evidence="1" id="KW-1133">Transmembrane helix</keyword>
<dbReference type="KEGG" id="mph:MLP_41750"/>